<dbReference type="Pfam" id="PF13360">
    <property type="entry name" value="PQQ_2"/>
    <property type="match status" value="1"/>
</dbReference>
<dbReference type="RefSeq" id="WP_197453890.1">
    <property type="nucleotide sequence ID" value="NZ_CP036271.1"/>
</dbReference>
<evidence type="ECO:0000313" key="4">
    <source>
        <dbReference type="Proteomes" id="UP000315700"/>
    </source>
</evidence>
<dbReference type="SUPFAM" id="SSF50998">
    <property type="entry name" value="Quinoprotein alcohol dehydrogenase-like"/>
    <property type="match status" value="1"/>
</dbReference>
<dbReference type="InterPro" id="IPR002372">
    <property type="entry name" value="PQQ_rpt_dom"/>
</dbReference>
<dbReference type="Proteomes" id="UP000315700">
    <property type="component" value="Chromosome"/>
</dbReference>
<dbReference type="EMBL" id="CP036271">
    <property type="protein sequence ID" value="QDT53167.1"/>
    <property type="molecule type" value="Genomic_DNA"/>
</dbReference>
<reference evidence="3 4" key="1">
    <citation type="submission" date="2019-02" db="EMBL/GenBank/DDBJ databases">
        <title>Deep-cultivation of Planctomycetes and their phenomic and genomic characterization uncovers novel biology.</title>
        <authorList>
            <person name="Wiegand S."/>
            <person name="Jogler M."/>
            <person name="Boedeker C."/>
            <person name="Pinto D."/>
            <person name="Vollmers J."/>
            <person name="Rivas-Marin E."/>
            <person name="Kohn T."/>
            <person name="Peeters S.H."/>
            <person name="Heuer A."/>
            <person name="Rast P."/>
            <person name="Oberbeckmann S."/>
            <person name="Bunk B."/>
            <person name="Jeske O."/>
            <person name="Meyerdierks A."/>
            <person name="Storesund J.E."/>
            <person name="Kallscheuer N."/>
            <person name="Luecker S."/>
            <person name="Lage O.M."/>
            <person name="Pohl T."/>
            <person name="Merkel B.J."/>
            <person name="Hornburger P."/>
            <person name="Mueller R.-W."/>
            <person name="Bruemmer F."/>
            <person name="Labrenz M."/>
            <person name="Spormann A.M."/>
            <person name="Op den Camp H."/>
            <person name="Overmann J."/>
            <person name="Amann R."/>
            <person name="Jetten M.S.M."/>
            <person name="Mascher T."/>
            <person name="Medema M.H."/>
            <person name="Devos D.P."/>
            <person name="Kaster A.-K."/>
            <person name="Ovreas L."/>
            <person name="Rohde M."/>
            <person name="Galperin M.Y."/>
            <person name="Jogler C."/>
        </authorList>
    </citation>
    <scope>NUCLEOTIDE SEQUENCE [LARGE SCALE GENOMIC DNA]</scope>
    <source>
        <strain evidence="3 4">Pan44</strain>
    </source>
</reference>
<dbReference type="InParanoid" id="A0A517SAK5"/>
<feature type="signal peptide" evidence="1">
    <location>
        <begin position="1"/>
        <end position="25"/>
    </location>
</feature>
<dbReference type="KEGG" id="ccos:Pan44_11830"/>
<keyword evidence="1" id="KW-0732">Signal</keyword>
<feature type="domain" description="Pyrrolo-quinoline quinone repeat" evidence="2">
    <location>
        <begin position="87"/>
        <end position="315"/>
    </location>
</feature>
<gene>
    <name evidence="3" type="primary">bamB_5</name>
    <name evidence="3" type="ORF">Pan44_11830</name>
</gene>
<protein>
    <submittedName>
        <fullName evidence="3">Outer membrane protein assembly factor BamB</fullName>
    </submittedName>
</protein>
<organism evidence="3 4">
    <name type="scientific">Caulifigura coniformis</name>
    <dbReference type="NCBI Taxonomy" id="2527983"/>
    <lineage>
        <taxon>Bacteria</taxon>
        <taxon>Pseudomonadati</taxon>
        <taxon>Planctomycetota</taxon>
        <taxon>Planctomycetia</taxon>
        <taxon>Planctomycetales</taxon>
        <taxon>Planctomycetaceae</taxon>
        <taxon>Caulifigura</taxon>
    </lineage>
</organism>
<evidence type="ECO:0000313" key="3">
    <source>
        <dbReference type="EMBL" id="QDT53167.1"/>
    </source>
</evidence>
<dbReference type="InterPro" id="IPR015943">
    <property type="entry name" value="WD40/YVTN_repeat-like_dom_sf"/>
</dbReference>
<sequence precursor="true">MWRDVLRPSLILLCGLATNFAAVHAGDWPQILGPNRTGAAIDEKLADAWPAAGPVVTWEKEVGPGYAGLAVVGPRAYLFHRQGDFDVLEALDSTTGKTIWKQADPTSFTPGVGSGDGPLCVPTVADGHVVTFSPQGLLIVRNAVTGQLVWKHATHQEFGGQEGYFGAGNSPLVAGQVVIVNVGGAKSGAGVVGFDLKAGTPLWKQVADQASYSAPILIRDGDRDLAIVITRLKCVALEPATGALVWEVPFGQRGPTVNGALPSRVEGRLFLTASYGIGGVLLDLKPHAAEIVWEDTDTLASQYATPVEADGLLYGFHGRDDVPPAEFRCIDPLAASLEKRVLWSVPDFGYGTPIKADGKLILAKTDGELILADVNREKFTPRSRFRAFNGIIRALPALSAGGLFVRDEQTLKRFDIGKH</sequence>
<proteinExistence type="predicted"/>
<dbReference type="InterPro" id="IPR011047">
    <property type="entry name" value="Quinoprotein_ADH-like_sf"/>
</dbReference>
<dbReference type="PANTHER" id="PTHR34512:SF30">
    <property type="entry name" value="OUTER MEMBRANE PROTEIN ASSEMBLY FACTOR BAMB"/>
    <property type="match status" value="1"/>
</dbReference>
<keyword evidence="4" id="KW-1185">Reference proteome</keyword>
<dbReference type="Gene3D" id="2.130.10.10">
    <property type="entry name" value="YVTN repeat-like/Quinoprotein amine dehydrogenase"/>
    <property type="match status" value="1"/>
</dbReference>
<feature type="chain" id="PRO_5021800677" evidence="1">
    <location>
        <begin position="26"/>
        <end position="419"/>
    </location>
</feature>
<accession>A0A517SAK5</accession>
<evidence type="ECO:0000259" key="2">
    <source>
        <dbReference type="Pfam" id="PF13360"/>
    </source>
</evidence>
<dbReference type="FunCoup" id="A0A517SAK5">
    <property type="interactions" value="19"/>
</dbReference>
<dbReference type="AlphaFoldDB" id="A0A517SAK5"/>
<dbReference type="PANTHER" id="PTHR34512">
    <property type="entry name" value="CELL SURFACE PROTEIN"/>
    <property type="match status" value="1"/>
</dbReference>
<name>A0A517SAK5_9PLAN</name>
<evidence type="ECO:0000256" key="1">
    <source>
        <dbReference type="SAM" id="SignalP"/>
    </source>
</evidence>